<proteinExistence type="predicted"/>
<organism evidence="2 3">
    <name type="scientific">Mycena chlorophos</name>
    <name type="common">Agaric fungus</name>
    <name type="synonym">Agaricus chlorophos</name>
    <dbReference type="NCBI Taxonomy" id="658473"/>
    <lineage>
        <taxon>Eukaryota</taxon>
        <taxon>Fungi</taxon>
        <taxon>Dikarya</taxon>
        <taxon>Basidiomycota</taxon>
        <taxon>Agaricomycotina</taxon>
        <taxon>Agaricomycetes</taxon>
        <taxon>Agaricomycetidae</taxon>
        <taxon>Agaricales</taxon>
        <taxon>Marasmiineae</taxon>
        <taxon>Mycenaceae</taxon>
        <taxon>Mycena</taxon>
    </lineage>
</organism>
<feature type="compositionally biased region" description="Pro residues" evidence="1">
    <location>
        <begin position="101"/>
        <end position="113"/>
    </location>
</feature>
<dbReference type="Proteomes" id="UP000613580">
    <property type="component" value="Unassembled WGS sequence"/>
</dbReference>
<name>A0A8H6VQL5_MYCCL</name>
<keyword evidence="3" id="KW-1185">Reference proteome</keyword>
<gene>
    <name evidence="2" type="ORF">HMN09_01394600</name>
</gene>
<dbReference type="Gene3D" id="3.60.130.30">
    <property type="match status" value="1"/>
</dbReference>
<evidence type="ECO:0000313" key="2">
    <source>
        <dbReference type="EMBL" id="KAF7288421.1"/>
    </source>
</evidence>
<protein>
    <submittedName>
        <fullName evidence="2">Uncharacterized protein</fullName>
    </submittedName>
</protein>
<comment type="caution">
    <text evidence="2">The sequence shown here is derived from an EMBL/GenBank/DDBJ whole genome shotgun (WGS) entry which is preliminary data.</text>
</comment>
<sequence>MLWLPAAPRKARTRSGRIFAEFFQSPVFSIRAPLLAAIQVESDNQEDAESDEELEAELSSDDLDDLEGEASLDIDDIAPEEPPRKRRKTEKKRPVVIADLGPPPTPRWPPGPGPSEAGPQASSCGPGAWAPASCGCLVTAQLPVEQGSYRAGMPTKTEFRGAKKARGLDDFLRMGFQLIKWNGINGMPLLDSSGRIFAVLAGRPNTVAYALVIQQAFAVVVAAAAARAASGTPVAAHRRGLYAAVTVGLSYGQGQTAPCVLGSEYPELAEQLTNHDAFQEIASFGSSMLAFWAPRLYQYYRRYNAKLDEKLHQPRPFARSVFSAATFNLGPWVWTFKHRDVLNLPFGWCAITALGNFDPTKGGHLVLWDLRMVVEFPPGATILIPSATLVHSNTPVSKHEHRASFTQYTAGGLFRYVDNDFRTEAQLASEDPALYERRLGEKESRYEEGMGLWSSLDELVQRAEALEIDGQLE</sequence>
<reference evidence="2" key="1">
    <citation type="submission" date="2020-05" db="EMBL/GenBank/DDBJ databases">
        <title>Mycena genomes resolve the evolution of fungal bioluminescence.</title>
        <authorList>
            <person name="Tsai I.J."/>
        </authorList>
    </citation>
    <scope>NUCLEOTIDE SEQUENCE</scope>
    <source>
        <strain evidence="2">110903Hualien_Pintung</strain>
    </source>
</reference>
<dbReference type="AlphaFoldDB" id="A0A8H6VQL5"/>
<feature type="compositionally biased region" description="Acidic residues" evidence="1">
    <location>
        <begin position="43"/>
        <end position="79"/>
    </location>
</feature>
<accession>A0A8H6VQL5</accession>
<evidence type="ECO:0000256" key="1">
    <source>
        <dbReference type="SAM" id="MobiDB-lite"/>
    </source>
</evidence>
<dbReference type="OrthoDB" id="3253621at2759"/>
<feature type="region of interest" description="Disordered" evidence="1">
    <location>
        <begin position="41"/>
        <end position="125"/>
    </location>
</feature>
<dbReference type="EMBL" id="JACAZE010000035">
    <property type="protein sequence ID" value="KAF7288421.1"/>
    <property type="molecule type" value="Genomic_DNA"/>
</dbReference>
<evidence type="ECO:0000313" key="3">
    <source>
        <dbReference type="Proteomes" id="UP000613580"/>
    </source>
</evidence>